<dbReference type="NCBIfam" id="TIGR02605">
    <property type="entry name" value="CxxC_CxxC_SSSS"/>
    <property type="match status" value="1"/>
</dbReference>
<feature type="region of interest" description="Disordered" evidence="1">
    <location>
        <begin position="59"/>
        <end position="96"/>
    </location>
</feature>
<name>A0A4R9BHP6_9MICO</name>
<evidence type="ECO:0000313" key="4">
    <source>
        <dbReference type="Proteomes" id="UP000298468"/>
    </source>
</evidence>
<dbReference type="Pfam" id="PF09723">
    <property type="entry name" value="Zn_ribbon_8"/>
    <property type="match status" value="1"/>
</dbReference>
<evidence type="ECO:0000313" key="3">
    <source>
        <dbReference type="EMBL" id="TFD84380.1"/>
    </source>
</evidence>
<evidence type="ECO:0000259" key="2">
    <source>
        <dbReference type="SMART" id="SM00834"/>
    </source>
</evidence>
<keyword evidence="4" id="KW-1185">Reference proteome</keyword>
<dbReference type="RefSeq" id="WP_134642477.1">
    <property type="nucleotide sequence ID" value="NZ_SOHM01000041.1"/>
</dbReference>
<sequence>MPIYEFRCEICARFEQNHPMDLVPDLVDCPTCLAPARRVMSAPHLSAAGSAAFRLVEKTSRSAAEPEVVQSTHPGRRSGRGTPVTANPLHRKLPRP</sequence>
<dbReference type="InterPro" id="IPR013429">
    <property type="entry name" value="Regulatory_FmdB_Zinc_ribbon"/>
</dbReference>
<organism evidence="3 4">
    <name type="scientific">Cryobacterium lactosi</name>
    <dbReference type="NCBI Taxonomy" id="1259202"/>
    <lineage>
        <taxon>Bacteria</taxon>
        <taxon>Bacillati</taxon>
        <taxon>Actinomycetota</taxon>
        <taxon>Actinomycetes</taxon>
        <taxon>Micrococcales</taxon>
        <taxon>Microbacteriaceae</taxon>
        <taxon>Cryobacterium</taxon>
    </lineage>
</organism>
<dbReference type="OrthoDB" id="9792898at2"/>
<accession>A0A4R9BHP6</accession>
<evidence type="ECO:0000256" key="1">
    <source>
        <dbReference type="SAM" id="MobiDB-lite"/>
    </source>
</evidence>
<protein>
    <submittedName>
        <fullName evidence="3">Zinc ribbon domain-containing protein</fullName>
    </submittedName>
</protein>
<reference evidence="3 4" key="1">
    <citation type="submission" date="2019-03" db="EMBL/GenBank/DDBJ databases">
        <title>Genomics of glacier-inhabiting Cryobacterium strains.</title>
        <authorList>
            <person name="Liu Q."/>
            <person name="Xin Y.-H."/>
        </authorList>
    </citation>
    <scope>NUCLEOTIDE SEQUENCE [LARGE SCALE GENOMIC DNA]</scope>
    <source>
        <strain evidence="3 4">Sr59</strain>
    </source>
</reference>
<dbReference type="EMBL" id="SOHM01000041">
    <property type="protein sequence ID" value="TFD84380.1"/>
    <property type="molecule type" value="Genomic_DNA"/>
</dbReference>
<comment type="caution">
    <text evidence="3">The sequence shown here is derived from an EMBL/GenBank/DDBJ whole genome shotgun (WGS) entry which is preliminary data.</text>
</comment>
<dbReference type="SMART" id="SM00834">
    <property type="entry name" value="CxxC_CXXC_SSSS"/>
    <property type="match status" value="1"/>
</dbReference>
<dbReference type="AlphaFoldDB" id="A0A4R9BHP6"/>
<feature type="domain" description="Putative regulatory protein FmdB zinc ribbon" evidence="2">
    <location>
        <begin position="1"/>
        <end position="41"/>
    </location>
</feature>
<dbReference type="Proteomes" id="UP000298468">
    <property type="component" value="Unassembled WGS sequence"/>
</dbReference>
<gene>
    <name evidence="3" type="ORF">E3T61_19325</name>
</gene>
<proteinExistence type="predicted"/>